<dbReference type="GO" id="GO:0055085">
    <property type="term" value="P:transmembrane transport"/>
    <property type="evidence" value="ECO:0007669"/>
    <property type="project" value="InterPro"/>
</dbReference>
<evidence type="ECO:0000259" key="11">
    <source>
        <dbReference type="PROSITE" id="PS52015"/>
    </source>
</evidence>
<dbReference type="PANTHER" id="PTHR33446:SF2">
    <property type="entry name" value="PROTEIN TONB"/>
    <property type="match status" value="1"/>
</dbReference>
<dbReference type="SUPFAM" id="SSF74653">
    <property type="entry name" value="TolA/TonB C-terminal domain"/>
    <property type="match status" value="1"/>
</dbReference>
<keyword evidence="5" id="KW-0997">Cell inner membrane</keyword>
<dbReference type="GO" id="GO:0015031">
    <property type="term" value="P:protein transport"/>
    <property type="evidence" value="ECO:0007669"/>
    <property type="project" value="UniProtKB-KW"/>
</dbReference>
<evidence type="ECO:0000256" key="7">
    <source>
        <dbReference type="ARBA" id="ARBA00022927"/>
    </source>
</evidence>
<dbReference type="EMBL" id="WWCK01000007">
    <property type="protein sequence ID" value="MYM69751.1"/>
    <property type="molecule type" value="Genomic_DNA"/>
</dbReference>
<gene>
    <name evidence="12" type="ORF">GTP45_23320</name>
</gene>
<evidence type="ECO:0000313" key="13">
    <source>
        <dbReference type="Proteomes" id="UP000450012"/>
    </source>
</evidence>
<dbReference type="InterPro" id="IPR051045">
    <property type="entry name" value="TonB-dependent_transducer"/>
</dbReference>
<evidence type="ECO:0000256" key="9">
    <source>
        <dbReference type="ARBA" id="ARBA00023136"/>
    </source>
</evidence>
<evidence type="ECO:0000256" key="5">
    <source>
        <dbReference type="ARBA" id="ARBA00022519"/>
    </source>
</evidence>
<dbReference type="PANTHER" id="PTHR33446">
    <property type="entry name" value="PROTEIN TONB-RELATED"/>
    <property type="match status" value="1"/>
</dbReference>
<dbReference type="GO" id="GO:0098797">
    <property type="term" value="C:plasma membrane protein complex"/>
    <property type="evidence" value="ECO:0007669"/>
    <property type="project" value="TreeGrafter"/>
</dbReference>
<dbReference type="InterPro" id="IPR006260">
    <property type="entry name" value="TonB/TolA_C"/>
</dbReference>
<keyword evidence="6 10" id="KW-0812">Transmembrane</keyword>
<keyword evidence="4" id="KW-1003">Cell membrane</keyword>
<dbReference type="Pfam" id="PF03544">
    <property type="entry name" value="TonB_C"/>
    <property type="match status" value="1"/>
</dbReference>
<keyword evidence="13" id="KW-1185">Reference proteome</keyword>
<feature type="transmembrane region" description="Helical" evidence="10">
    <location>
        <begin position="30"/>
        <end position="48"/>
    </location>
</feature>
<dbReference type="AlphaFoldDB" id="A0A7X4GV82"/>
<name>A0A7X4GV82_9BURK</name>
<dbReference type="NCBIfam" id="TIGR01352">
    <property type="entry name" value="tonB_Cterm"/>
    <property type="match status" value="1"/>
</dbReference>
<dbReference type="Gene3D" id="3.30.1150.10">
    <property type="match status" value="1"/>
</dbReference>
<reference evidence="12 13" key="1">
    <citation type="submission" date="2019-12" db="EMBL/GenBank/DDBJ databases">
        <title>Novel species isolated from a subtropical stream in China.</title>
        <authorList>
            <person name="Lu H."/>
        </authorList>
    </citation>
    <scope>NUCLEOTIDE SEQUENCE [LARGE SCALE GENOMIC DNA]</scope>
    <source>
        <strain evidence="12 13">FT55W</strain>
    </source>
</reference>
<comment type="caution">
    <text evidence="12">The sequence shown here is derived from an EMBL/GenBank/DDBJ whole genome shotgun (WGS) entry which is preliminary data.</text>
</comment>
<dbReference type="GO" id="GO:0031992">
    <property type="term" value="F:energy transducer activity"/>
    <property type="evidence" value="ECO:0007669"/>
    <property type="project" value="TreeGrafter"/>
</dbReference>
<dbReference type="PROSITE" id="PS52015">
    <property type="entry name" value="TONB_CTD"/>
    <property type="match status" value="1"/>
</dbReference>
<keyword evidence="8 10" id="KW-1133">Transmembrane helix</keyword>
<comment type="similarity">
    <text evidence="2">Belongs to the TonB family.</text>
</comment>
<protein>
    <submittedName>
        <fullName evidence="12">TonB family protein</fullName>
    </submittedName>
</protein>
<evidence type="ECO:0000256" key="3">
    <source>
        <dbReference type="ARBA" id="ARBA00022448"/>
    </source>
</evidence>
<accession>A0A7X4GV82</accession>
<evidence type="ECO:0000256" key="10">
    <source>
        <dbReference type="SAM" id="Phobius"/>
    </source>
</evidence>
<evidence type="ECO:0000256" key="1">
    <source>
        <dbReference type="ARBA" id="ARBA00004383"/>
    </source>
</evidence>
<dbReference type="InterPro" id="IPR037682">
    <property type="entry name" value="TonB_C"/>
</dbReference>
<proteinExistence type="inferred from homology"/>
<evidence type="ECO:0000256" key="6">
    <source>
        <dbReference type="ARBA" id="ARBA00022692"/>
    </source>
</evidence>
<evidence type="ECO:0000256" key="4">
    <source>
        <dbReference type="ARBA" id="ARBA00022475"/>
    </source>
</evidence>
<keyword evidence="7" id="KW-0653">Protein transport</keyword>
<comment type="subcellular location">
    <subcellularLocation>
        <location evidence="1">Cell inner membrane</location>
        <topology evidence="1">Single-pass membrane protein</topology>
        <orientation evidence="1">Periplasmic side</orientation>
    </subcellularLocation>
</comment>
<keyword evidence="9 10" id="KW-0472">Membrane</keyword>
<dbReference type="Proteomes" id="UP000450012">
    <property type="component" value="Unassembled WGS sequence"/>
</dbReference>
<evidence type="ECO:0000256" key="8">
    <source>
        <dbReference type="ARBA" id="ARBA00022989"/>
    </source>
</evidence>
<organism evidence="12 13">
    <name type="scientific">Duganella rivi</name>
    <dbReference type="NCBI Taxonomy" id="2666083"/>
    <lineage>
        <taxon>Bacteria</taxon>
        <taxon>Pseudomonadati</taxon>
        <taxon>Pseudomonadota</taxon>
        <taxon>Betaproteobacteria</taxon>
        <taxon>Burkholderiales</taxon>
        <taxon>Oxalobacteraceae</taxon>
        <taxon>Telluria group</taxon>
        <taxon>Duganella</taxon>
    </lineage>
</organism>
<sequence length="234" mass="24998">MNSMTYNRTASLSGDDAGLALEWQRRGRKLAPMAAIVVGHVVLFYLAYSGMLRSVTHAILPQVVNVTFVAAPEPLKAPPPPKMVPLVQPKQTFVPPLPQLNIVQTEPTITLPPPQPRPAEPTTAVAAAVAQVAPPAPPQPAAPKTVSGVEYIRAPQPTYPSMSRRMGETGVVTLRVLIGEKGTAEQVTVQKSSGFNNLDEAGRQAVLRALFKPHVEDGKAIPVYALVPINFQLG</sequence>
<feature type="domain" description="TonB C-terminal" evidence="11">
    <location>
        <begin position="144"/>
        <end position="234"/>
    </location>
</feature>
<evidence type="ECO:0000256" key="2">
    <source>
        <dbReference type="ARBA" id="ARBA00006555"/>
    </source>
</evidence>
<evidence type="ECO:0000313" key="12">
    <source>
        <dbReference type="EMBL" id="MYM69751.1"/>
    </source>
</evidence>
<keyword evidence="3" id="KW-0813">Transport</keyword>
<dbReference type="RefSeq" id="WP_161016263.1">
    <property type="nucleotide sequence ID" value="NZ_WWCK01000007.1"/>
</dbReference>